<protein>
    <recommendedName>
        <fullName evidence="4">PH domain-containing protein</fullName>
    </recommendedName>
</protein>
<dbReference type="EMBL" id="KN824279">
    <property type="protein sequence ID" value="KIM33042.1"/>
    <property type="molecule type" value="Genomic_DNA"/>
</dbReference>
<reference evidence="2 3" key="1">
    <citation type="submission" date="2014-04" db="EMBL/GenBank/DDBJ databases">
        <authorList>
            <consortium name="DOE Joint Genome Institute"/>
            <person name="Kuo A."/>
            <person name="Zuccaro A."/>
            <person name="Kohler A."/>
            <person name="Nagy L.G."/>
            <person name="Floudas D."/>
            <person name="Copeland A."/>
            <person name="Barry K.W."/>
            <person name="Cichocki N."/>
            <person name="Veneault-Fourrey C."/>
            <person name="LaButti K."/>
            <person name="Lindquist E.A."/>
            <person name="Lipzen A."/>
            <person name="Lundell T."/>
            <person name="Morin E."/>
            <person name="Murat C."/>
            <person name="Sun H."/>
            <person name="Tunlid A."/>
            <person name="Henrissat B."/>
            <person name="Grigoriev I.V."/>
            <person name="Hibbett D.S."/>
            <person name="Martin F."/>
            <person name="Nordberg H.P."/>
            <person name="Cantor M.N."/>
            <person name="Hua S.X."/>
        </authorList>
    </citation>
    <scope>NUCLEOTIDE SEQUENCE [LARGE SCALE GENOMIC DNA]</scope>
    <source>
        <strain evidence="2 3">MAFF 305830</strain>
    </source>
</reference>
<evidence type="ECO:0000313" key="3">
    <source>
        <dbReference type="Proteomes" id="UP000054097"/>
    </source>
</evidence>
<dbReference type="AlphaFoldDB" id="A0A0C2XVZ2"/>
<feature type="compositionally biased region" description="Basic and acidic residues" evidence="1">
    <location>
        <begin position="49"/>
        <end position="58"/>
    </location>
</feature>
<keyword evidence="3" id="KW-1185">Reference proteome</keyword>
<name>A0A0C2XVZ2_SERVB</name>
<organism evidence="2 3">
    <name type="scientific">Serendipita vermifera MAFF 305830</name>
    <dbReference type="NCBI Taxonomy" id="933852"/>
    <lineage>
        <taxon>Eukaryota</taxon>
        <taxon>Fungi</taxon>
        <taxon>Dikarya</taxon>
        <taxon>Basidiomycota</taxon>
        <taxon>Agaricomycotina</taxon>
        <taxon>Agaricomycetes</taxon>
        <taxon>Sebacinales</taxon>
        <taxon>Serendipitaceae</taxon>
        <taxon>Serendipita</taxon>
    </lineage>
</organism>
<proteinExistence type="predicted"/>
<dbReference type="HOGENOM" id="CLU_790269_0_0_1"/>
<evidence type="ECO:0008006" key="4">
    <source>
        <dbReference type="Google" id="ProtNLM"/>
    </source>
</evidence>
<sequence>MPTKTYRFYDPAHQASFQHLLQTSDRTVLHSRPKSGQKKTSTPWAQSNAREEFERAQRGQDMSHIVPHQRWIQYDLSNAVPNSTSSSSSSSTGETRTCPINLYIRSSESSSTSAGDAWIHCGAALLTLHYPVGADRRSQSWVTIHSHGSGRLAATFSVFSGMQLIRFNDSVLCTTVQASSGASRFVTYSFQCETVDQATELRHMLASAASAALPSSGITSYGGSGHGHSSEALEGSMERRLSSWIHAIEEQLVVPVVVAAATHVQQQHQQAQFDPSTSFASFSFDMGGHGVRPEIAALAPALPPPPRRIQRRGGVDLGDGYWDLEKCRALQEAKTELDSLQLKRLLSGFEL</sequence>
<gene>
    <name evidence="2" type="ORF">M408DRAFT_326708</name>
</gene>
<accession>A0A0C2XVZ2</accession>
<feature type="region of interest" description="Disordered" evidence="1">
    <location>
        <begin position="27"/>
        <end position="62"/>
    </location>
</feature>
<reference evidence="3" key="2">
    <citation type="submission" date="2015-01" db="EMBL/GenBank/DDBJ databases">
        <title>Evolutionary Origins and Diversification of the Mycorrhizal Mutualists.</title>
        <authorList>
            <consortium name="DOE Joint Genome Institute"/>
            <consortium name="Mycorrhizal Genomics Consortium"/>
            <person name="Kohler A."/>
            <person name="Kuo A."/>
            <person name="Nagy L.G."/>
            <person name="Floudas D."/>
            <person name="Copeland A."/>
            <person name="Barry K.W."/>
            <person name="Cichocki N."/>
            <person name="Veneault-Fourrey C."/>
            <person name="LaButti K."/>
            <person name="Lindquist E.A."/>
            <person name="Lipzen A."/>
            <person name="Lundell T."/>
            <person name="Morin E."/>
            <person name="Murat C."/>
            <person name="Riley R."/>
            <person name="Ohm R."/>
            <person name="Sun H."/>
            <person name="Tunlid A."/>
            <person name="Henrissat B."/>
            <person name="Grigoriev I.V."/>
            <person name="Hibbett D.S."/>
            <person name="Martin F."/>
        </authorList>
    </citation>
    <scope>NUCLEOTIDE SEQUENCE [LARGE SCALE GENOMIC DNA]</scope>
    <source>
        <strain evidence="3">MAFF 305830</strain>
    </source>
</reference>
<feature type="compositionally biased region" description="Polar residues" evidence="1">
    <location>
        <begin position="38"/>
        <end position="48"/>
    </location>
</feature>
<evidence type="ECO:0000256" key="1">
    <source>
        <dbReference type="SAM" id="MobiDB-lite"/>
    </source>
</evidence>
<dbReference type="Proteomes" id="UP000054097">
    <property type="component" value="Unassembled WGS sequence"/>
</dbReference>
<evidence type="ECO:0000313" key="2">
    <source>
        <dbReference type="EMBL" id="KIM33042.1"/>
    </source>
</evidence>